<sequence>MSDATPGAEPTPEPTPESKKPAGPDYGAQASRAAETLKAGNPLDLGIIGAGVVALLASLMPYYTVSIKFMGVSSGGSGNAWDGGFFGWFGALLALAGAGVLVAKILGVTLPVPVRLTVLGLFGGALLCTLVAFFVFPGGGCDDLGITGVCDGIDQGHGIGFWLALLATIAGTALSYLRRSAD</sequence>
<proteinExistence type="predicted"/>
<feature type="region of interest" description="Disordered" evidence="1">
    <location>
        <begin position="1"/>
        <end position="27"/>
    </location>
</feature>
<feature type="transmembrane region" description="Helical" evidence="2">
    <location>
        <begin position="118"/>
        <end position="139"/>
    </location>
</feature>
<gene>
    <name evidence="3" type="ORF">IEZ25_16770</name>
</gene>
<feature type="transmembrane region" description="Helical" evidence="2">
    <location>
        <begin position="45"/>
        <end position="65"/>
    </location>
</feature>
<dbReference type="EMBL" id="JACXYY010000007">
    <property type="protein sequence ID" value="MBD3916273.1"/>
    <property type="molecule type" value="Genomic_DNA"/>
</dbReference>
<keyword evidence="4" id="KW-1185">Reference proteome</keyword>
<dbReference type="RefSeq" id="WP_191200605.1">
    <property type="nucleotide sequence ID" value="NZ_BAAAPA010000001.1"/>
</dbReference>
<dbReference type="Proteomes" id="UP000649289">
    <property type="component" value="Unassembled WGS sequence"/>
</dbReference>
<evidence type="ECO:0000256" key="1">
    <source>
        <dbReference type="SAM" id="MobiDB-lite"/>
    </source>
</evidence>
<organism evidence="3 4">
    <name type="scientific">Nocardioides hwasunensis</name>
    <dbReference type="NCBI Taxonomy" id="397258"/>
    <lineage>
        <taxon>Bacteria</taxon>
        <taxon>Bacillati</taxon>
        <taxon>Actinomycetota</taxon>
        <taxon>Actinomycetes</taxon>
        <taxon>Propionibacteriales</taxon>
        <taxon>Nocardioidaceae</taxon>
        <taxon>Nocardioides</taxon>
    </lineage>
</organism>
<evidence type="ECO:0000256" key="2">
    <source>
        <dbReference type="SAM" id="Phobius"/>
    </source>
</evidence>
<accession>A0ABR8MJQ7</accession>
<keyword evidence="2" id="KW-1133">Transmembrane helix</keyword>
<keyword evidence="2" id="KW-0812">Transmembrane</keyword>
<feature type="transmembrane region" description="Helical" evidence="2">
    <location>
        <begin position="85"/>
        <end position="106"/>
    </location>
</feature>
<keyword evidence="2" id="KW-0472">Membrane</keyword>
<reference evidence="3 4" key="1">
    <citation type="submission" date="2020-09" db="EMBL/GenBank/DDBJ databases">
        <title>novel species in genus Nocardioides.</title>
        <authorList>
            <person name="Zhang G."/>
        </authorList>
    </citation>
    <scope>NUCLEOTIDE SEQUENCE [LARGE SCALE GENOMIC DNA]</scope>
    <source>
        <strain evidence="3 4">19197</strain>
    </source>
</reference>
<protein>
    <submittedName>
        <fullName evidence="3">Uncharacterized protein</fullName>
    </submittedName>
</protein>
<comment type="caution">
    <text evidence="3">The sequence shown here is derived from an EMBL/GenBank/DDBJ whole genome shotgun (WGS) entry which is preliminary data.</text>
</comment>
<evidence type="ECO:0000313" key="3">
    <source>
        <dbReference type="EMBL" id="MBD3916273.1"/>
    </source>
</evidence>
<feature type="transmembrane region" description="Helical" evidence="2">
    <location>
        <begin position="159"/>
        <end position="177"/>
    </location>
</feature>
<name>A0ABR8MJQ7_9ACTN</name>
<evidence type="ECO:0000313" key="4">
    <source>
        <dbReference type="Proteomes" id="UP000649289"/>
    </source>
</evidence>